<evidence type="ECO:0000313" key="2">
    <source>
        <dbReference type="Proteomes" id="UP000294678"/>
    </source>
</evidence>
<dbReference type="AlphaFoldDB" id="A0AA46E009"/>
<keyword evidence="2" id="KW-1185">Reference proteome</keyword>
<dbReference type="Proteomes" id="UP000294678">
    <property type="component" value="Unassembled WGS sequence"/>
</dbReference>
<protein>
    <submittedName>
        <fullName evidence="1">Uncharacterized protein</fullName>
    </submittedName>
</protein>
<reference evidence="1 2" key="1">
    <citation type="submission" date="2019-03" db="EMBL/GenBank/DDBJ databases">
        <title>Genomic Encyclopedia of Type Strains, Phase IV (KMG-IV): sequencing the most valuable type-strain genomes for metagenomic binning, comparative biology and taxonomic classification.</title>
        <authorList>
            <person name="Goeker M."/>
        </authorList>
    </citation>
    <scope>NUCLEOTIDE SEQUENCE [LARGE SCALE GENOMIC DNA]</scope>
    <source>
        <strain evidence="1 2">DSM 100055</strain>
    </source>
</reference>
<accession>A0AA46E009</accession>
<dbReference type="EMBL" id="SOBG01000001">
    <property type="protein sequence ID" value="TDT72241.1"/>
    <property type="molecule type" value="Genomic_DNA"/>
</dbReference>
<name>A0AA46E009_9FUSO</name>
<proteinExistence type="predicted"/>
<sequence length="272" mass="32639">MVNIEKYYKKGEPFIDKYYNFDKIPLKFQENFKNNEKDFEFALHISDYKIENSGLLIFAFKDYLYILDDSKEKFLETKFFYSEIDVIKISRELLLGKLIIIKNDQEIVIHFNSSASITIEEFIKYLREKYIDFKEETPSLPKSKIFNNLENIYNIMLSKIDIEIKDFVFQPDEFLYNKEENITTKLTSALYLIGERELIIFNKGKEIKINNERDYEYSETFIPINKIITITESNHLLYDDIVIITINLLKKQIKFLFSNDNKDRNKIIYLAK</sequence>
<organism evidence="1 2">
    <name type="scientific">Hypnocyclicus thermotrophus</name>
    <dbReference type="NCBI Taxonomy" id="1627895"/>
    <lineage>
        <taxon>Bacteria</taxon>
        <taxon>Fusobacteriati</taxon>
        <taxon>Fusobacteriota</taxon>
        <taxon>Fusobacteriia</taxon>
        <taxon>Fusobacteriales</taxon>
        <taxon>Fusobacteriaceae</taxon>
        <taxon>Hypnocyclicus</taxon>
    </lineage>
</organism>
<gene>
    <name evidence="1" type="ORF">EV215_0029</name>
</gene>
<dbReference type="RefSeq" id="WP_134111773.1">
    <property type="nucleotide sequence ID" value="NZ_SOBG01000001.1"/>
</dbReference>
<evidence type="ECO:0000313" key="1">
    <source>
        <dbReference type="EMBL" id="TDT72241.1"/>
    </source>
</evidence>
<comment type="caution">
    <text evidence="1">The sequence shown here is derived from an EMBL/GenBank/DDBJ whole genome shotgun (WGS) entry which is preliminary data.</text>
</comment>